<name>A0A9X9M3Y1_GULGU</name>
<proteinExistence type="predicted"/>
<dbReference type="InterPro" id="IPR037391">
    <property type="entry name" value="PMF1-bd"/>
</dbReference>
<organism evidence="2 3">
    <name type="scientific">Gulo gulo</name>
    <name type="common">Wolverine</name>
    <name type="synonym">Gluton</name>
    <dbReference type="NCBI Taxonomy" id="48420"/>
    <lineage>
        <taxon>Eukaryota</taxon>
        <taxon>Metazoa</taxon>
        <taxon>Chordata</taxon>
        <taxon>Craniata</taxon>
        <taxon>Vertebrata</taxon>
        <taxon>Euteleostomi</taxon>
        <taxon>Mammalia</taxon>
        <taxon>Eutheria</taxon>
        <taxon>Laurasiatheria</taxon>
        <taxon>Carnivora</taxon>
        <taxon>Caniformia</taxon>
        <taxon>Musteloidea</taxon>
        <taxon>Mustelidae</taxon>
        <taxon>Guloninae</taxon>
        <taxon>Gulo</taxon>
    </lineage>
</organism>
<dbReference type="PANTHER" id="PTHR18881:SF2">
    <property type="entry name" value="POLYAMINE-MODULATED FACTOR 1-BINDING PROTEIN 1"/>
    <property type="match status" value="1"/>
</dbReference>
<evidence type="ECO:0000313" key="3">
    <source>
        <dbReference type="Proteomes" id="UP000269945"/>
    </source>
</evidence>
<feature type="region of interest" description="Disordered" evidence="1">
    <location>
        <begin position="1"/>
        <end position="20"/>
    </location>
</feature>
<accession>A0A9X9M3Y1</accession>
<comment type="caution">
    <text evidence="2">The sequence shown here is derived from an EMBL/GenBank/DDBJ whole genome shotgun (WGS) entry which is preliminary data.</text>
</comment>
<dbReference type="PANTHER" id="PTHR18881">
    <property type="entry name" value="POLYAMINE-MODULATED FACTOR 1-BINDING PROTEIN 1-RELATED"/>
    <property type="match status" value="1"/>
</dbReference>
<keyword evidence="3" id="KW-1185">Reference proteome</keyword>
<gene>
    <name evidence="2" type="ORF">BN2614_LOCUS5</name>
</gene>
<evidence type="ECO:0000313" key="2">
    <source>
        <dbReference type="EMBL" id="VCX31497.1"/>
    </source>
</evidence>
<dbReference type="SUPFAM" id="SSF57997">
    <property type="entry name" value="Tropomyosin"/>
    <property type="match status" value="1"/>
</dbReference>
<feature type="non-terminal residue" evidence="2">
    <location>
        <position position="90"/>
    </location>
</feature>
<evidence type="ECO:0000256" key="1">
    <source>
        <dbReference type="SAM" id="MobiDB-lite"/>
    </source>
</evidence>
<protein>
    <submittedName>
        <fullName evidence="2">Uncharacterized protein</fullName>
    </submittedName>
</protein>
<feature type="non-terminal residue" evidence="2">
    <location>
        <position position="1"/>
    </location>
</feature>
<sequence>KLNHTTSETKSLHRSLAQAQERKAQLEDEILAYEERMKKLNMELKKLQGFQQQSELEVQAFDKKLEEMSNQVLRWQEQHQSDLRMLAAKE</sequence>
<dbReference type="Proteomes" id="UP000269945">
    <property type="component" value="Unassembled WGS sequence"/>
</dbReference>
<dbReference type="GO" id="GO:0007283">
    <property type="term" value="P:spermatogenesis"/>
    <property type="evidence" value="ECO:0007669"/>
    <property type="project" value="TreeGrafter"/>
</dbReference>
<dbReference type="AlphaFoldDB" id="A0A9X9M3Y1"/>
<reference evidence="2 3" key="1">
    <citation type="submission" date="2018-10" db="EMBL/GenBank/DDBJ databases">
        <authorList>
            <person name="Ekblom R."/>
            <person name="Jareborg N."/>
        </authorList>
    </citation>
    <scope>NUCLEOTIDE SEQUENCE [LARGE SCALE GENOMIC DNA]</scope>
    <source>
        <tissue evidence="2">Muscle</tissue>
    </source>
</reference>
<dbReference type="EMBL" id="CYRY02041550">
    <property type="protein sequence ID" value="VCX31497.1"/>
    <property type="molecule type" value="Genomic_DNA"/>
</dbReference>